<dbReference type="KEGG" id="cex:CSE_02300"/>
<keyword evidence="5 7" id="KW-0067">ATP-binding</keyword>
<organism evidence="7 8">
    <name type="scientific">Caldisericum exile (strain DSM 21853 / NBRC 104410 / AZM16c01)</name>
    <dbReference type="NCBI Taxonomy" id="511051"/>
    <lineage>
        <taxon>Bacteria</taxon>
        <taxon>Pseudomonadati</taxon>
        <taxon>Caldisericota/Cryosericota group</taxon>
        <taxon>Caldisericota</taxon>
        <taxon>Caldisericia</taxon>
        <taxon>Caldisericales</taxon>
        <taxon>Caldisericaceae</taxon>
        <taxon>Caldisericum</taxon>
    </lineage>
</organism>
<dbReference type="Proteomes" id="UP000004793">
    <property type="component" value="Chromosome"/>
</dbReference>
<proteinExistence type="inferred from homology"/>
<comment type="similarity">
    <text evidence="1">Belongs to the ABC transporter superfamily.</text>
</comment>
<keyword evidence="2" id="KW-0813">Transport</keyword>
<evidence type="ECO:0000256" key="5">
    <source>
        <dbReference type="ARBA" id="ARBA00022840"/>
    </source>
</evidence>
<dbReference type="GO" id="GO:0016887">
    <property type="term" value="F:ATP hydrolysis activity"/>
    <property type="evidence" value="ECO:0007669"/>
    <property type="project" value="InterPro"/>
</dbReference>
<accession>A0A7U6GDI1</accession>
<dbReference type="GO" id="GO:0005524">
    <property type="term" value="F:ATP binding"/>
    <property type="evidence" value="ECO:0007669"/>
    <property type="project" value="UniProtKB-KW"/>
</dbReference>
<dbReference type="PANTHER" id="PTHR42711:SF5">
    <property type="entry name" value="ABC TRANSPORTER ATP-BINDING PROTEIN NATA"/>
    <property type="match status" value="1"/>
</dbReference>
<feature type="domain" description="ABC transporter" evidence="6">
    <location>
        <begin position="5"/>
        <end position="242"/>
    </location>
</feature>
<evidence type="ECO:0000313" key="7">
    <source>
        <dbReference type="EMBL" id="BAL80356.1"/>
    </source>
</evidence>
<dbReference type="InterPro" id="IPR027417">
    <property type="entry name" value="P-loop_NTPase"/>
</dbReference>
<reference evidence="7 8" key="1">
    <citation type="submission" date="2011-01" db="EMBL/GenBank/DDBJ databases">
        <title>Whole genome sequence of Caldisericum exile AZM16c01.</title>
        <authorList>
            <person name="Narita-Yamada S."/>
            <person name="Kawakoshi A."/>
            <person name="Nakamura S."/>
            <person name="Sasagawa M."/>
            <person name="Fukada J."/>
            <person name="Sekine M."/>
            <person name="Kato Y."/>
            <person name="Fukai R."/>
            <person name="Sasaki K."/>
            <person name="Hanamaki A."/>
            <person name="Narita H."/>
            <person name="Konno Y."/>
            <person name="Mori K."/>
            <person name="Yamazaki S."/>
            <person name="Suzuki K."/>
            <person name="Fujita N."/>
        </authorList>
    </citation>
    <scope>NUCLEOTIDE SEQUENCE [LARGE SCALE GENOMIC DNA]</scope>
    <source>
        <strain evidence="8">DSM 21853 / NBRC 104410 / AZM16c01</strain>
    </source>
</reference>
<name>A0A7U6GDI1_CALEA</name>
<dbReference type="Gene3D" id="3.40.50.300">
    <property type="entry name" value="P-loop containing nucleotide triphosphate hydrolases"/>
    <property type="match status" value="1"/>
</dbReference>
<dbReference type="AlphaFoldDB" id="A0A7U6GDI1"/>
<dbReference type="RefSeq" id="WP_014452763.1">
    <property type="nucleotide sequence ID" value="NC_017096.1"/>
</dbReference>
<sequence length="330" mass="37114">MDKAIVVENLKRVYKKGKDSFFALDGISFEVHYGEIFGFLGPNGAGKTTTIKILSTLLYPTSGKAFVGGFDVEKEVQKIREIINLVSGGESAGYGILTVKESLWMFSQFYGIPTNEASKRIEHYLKLVGMWDSKDTLLNRLSTGMMQKVNLVRGLITDPKILFLDEPTIGLDVEAARTIRSIVSEWVKEKPTRTVLLTTHYMAEADELCDRIAIINKGRIVALDTPENLKKAISDEIFFEIETSIVPKETSQILTNDLKEFGINCLIKDHIERGVSTLSVILKEEKDIAKVIQKIVEVNKEILSLRKIEPTLEDVFIKLVGKRLEDEETN</sequence>
<evidence type="ECO:0000256" key="3">
    <source>
        <dbReference type="ARBA" id="ARBA00022458"/>
    </source>
</evidence>
<dbReference type="Pfam" id="PF00005">
    <property type="entry name" value="ABC_tran"/>
    <property type="match status" value="1"/>
</dbReference>
<dbReference type="InterPro" id="IPR003439">
    <property type="entry name" value="ABC_transporter-like_ATP-bd"/>
</dbReference>
<dbReference type="SUPFAM" id="SSF52540">
    <property type="entry name" value="P-loop containing nucleoside triphosphate hydrolases"/>
    <property type="match status" value="1"/>
</dbReference>
<evidence type="ECO:0000259" key="6">
    <source>
        <dbReference type="PROSITE" id="PS50893"/>
    </source>
</evidence>
<dbReference type="PROSITE" id="PS50893">
    <property type="entry name" value="ABC_TRANSPORTER_2"/>
    <property type="match status" value="1"/>
</dbReference>
<evidence type="ECO:0000256" key="2">
    <source>
        <dbReference type="ARBA" id="ARBA00022448"/>
    </source>
</evidence>
<dbReference type="OrthoDB" id="9804819at2"/>
<evidence type="ECO:0000256" key="4">
    <source>
        <dbReference type="ARBA" id="ARBA00022741"/>
    </source>
</evidence>
<protein>
    <submittedName>
        <fullName evidence="7">ABC transporter ATP-binding protein</fullName>
    </submittedName>
</protein>
<evidence type="ECO:0000256" key="1">
    <source>
        <dbReference type="ARBA" id="ARBA00005417"/>
    </source>
</evidence>
<dbReference type="SMART" id="SM00382">
    <property type="entry name" value="AAA"/>
    <property type="match status" value="1"/>
</dbReference>
<keyword evidence="4" id="KW-0547">Nucleotide-binding</keyword>
<keyword evidence="3" id="KW-0536">Nodulation</keyword>
<keyword evidence="8" id="KW-1185">Reference proteome</keyword>
<gene>
    <name evidence="7" type="ordered locus">CSE_02300</name>
</gene>
<dbReference type="InterPro" id="IPR050763">
    <property type="entry name" value="ABC_transporter_ATP-binding"/>
</dbReference>
<dbReference type="InterPro" id="IPR003593">
    <property type="entry name" value="AAA+_ATPase"/>
</dbReference>
<dbReference type="EMBL" id="AP012051">
    <property type="protein sequence ID" value="BAL80356.1"/>
    <property type="molecule type" value="Genomic_DNA"/>
</dbReference>
<evidence type="ECO:0000313" key="8">
    <source>
        <dbReference type="Proteomes" id="UP000004793"/>
    </source>
</evidence>
<dbReference type="PANTHER" id="PTHR42711">
    <property type="entry name" value="ABC TRANSPORTER ATP-BINDING PROTEIN"/>
    <property type="match status" value="1"/>
</dbReference>